<name>A0A7J7SC17_MYOMY</name>
<reference evidence="3 4" key="1">
    <citation type="journal article" date="2020" name="Nature">
        <title>Six reference-quality genomes reveal evolution of bat adaptations.</title>
        <authorList>
            <person name="Jebb D."/>
            <person name="Huang Z."/>
            <person name="Pippel M."/>
            <person name="Hughes G.M."/>
            <person name="Lavrichenko K."/>
            <person name="Devanna P."/>
            <person name="Winkler S."/>
            <person name="Jermiin L.S."/>
            <person name="Skirmuntt E.C."/>
            <person name="Katzourakis A."/>
            <person name="Burkitt-Gray L."/>
            <person name="Ray D.A."/>
            <person name="Sullivan K.A.M."/>
            <person name="Roscito J.G."/>
            <person name="Kirilenko B.M."/>
            <person name="Davalos L.M."/>
            <person name="Corthals A.P."/>
            <person name="Power M.L."/>
            <person name="Jones G."/>
            <person name="Ransome R.D."/>
            <person name="Dechmann D.K.N."/>
            <person name="Locatelli A.G."/>
            <person name="Puechmaille S.J."/>
            <person name="Fedrigo O."/>
            <person name="Jarvis E.D."/>
            <person name="Hiller M."/>
            <person name="Vernes S.C."/>
            <person name="Myers E.W."/>
            <person name="Teeling E.C."/>
        </authorList>
    </citation>
    <scope>NUCLEOTIDE SEQUENCE [LARGE SCALE GENOMIC DNA]</scope>
    <source>
        <strain evidence="3">MMyoMyo1</strain>
        <tissue evidence="3">Flight muscle</tissue>
    </source>
</reference>
<evidence type="ECO:0000313" key="3">
    <source>
        <dbReference type="EMBL" id="KAF6285931.1"/>
    </source>
</evidence>
<evidence type="ECO:0000256" key="1">
    <source>
        <dbReference type="SAM" id="MobiDB-lite"/>
    </source>
</evidence>
<organism evidence="3 4">
    <name type="scientific">Myotis myotis</name>
    <name type="common">Greater mouse-eared bat</name>
    <name type="synonym">Vespertilio myotis</name>
    <dbReference type="NCBI Taxonomy" id="51298"/>
    <lineage>
        <taxon>Eukaryota</taxon>
        <taxon>Metazoa</taxon>
        <taxon>Chordata</taxon>
        <taxon>Craniata</taxon>
        <taxon>Vertebrata</taxon>
        <taxon>Euteleostomi</taxon>
        <taxon>Mammalia</taxon>
        <taxon>Eutheria</taxon>
        <taxon>Laurasiatheria</taxon>
        <taxon>Chiroptera</taxon>
        <taxon>Yangochiroptera</taxon>
        <taxon>Vespertilionidae</taxon>
        <taxon>Myotis</taxon>
    </lineage>
</organism>
<evidence type="ECO:0000313" key="4">
    <source>
        <dbReference type="Proteomes" id="UP000527355"/>
    </source>
</evidence>
<gene>
    <name evidence="3" type="ORF">mMyoMyo1_009490</name>
</gene>
<proteinExistence type="predicted"/>
<feature type="region of interest" description="Disordered" evidence="1">
    <location>
        <begin position="74"/>
        <end position="125"/>
    </location>
</feature>
<dbReference type="AlphaFoldDB" id="A0A7J7SC17"/>
<dbReference type="EMBL" id="JABWUV010000019">
    <property type="protein sequence ID" value="KAF6285931.1"/>
    <property type="molecule type" value="Genomic_DNA"/>
</dbReference>
<accession>A0A7J7SC17</accession>
<protein>
    <submittedName>
        <fullName evidence="3">Uncharacterized protein</fullName>
    </submittedName>
</protein>
<evidence type="ECO:0000256" key="2">
    <source>
        <dbReference type="SAM" id="SignalP"/>
    </source>
</evidence>
<feature type="signal peptide" evidence="2">
    <location>
        <begin position="1"/>
        <end position="16"/>
    </location>
</feature>
<dbReference type="Proteomes" id="UP000527355">
    <property type="component" value="Unassembled WGS sequence"/>
</dbReference>
<keyword evidence="2" id="KW-0732">Signal</keyword>
<feature type="chain" id="PRO_5029856430" evidence="2">
    <location>
        <begin position="17"/>
        <end position="125"/>
    </location>
</feature>
<comment type="caution">
    <text evidence="3">The sequence shown here is derived from an EMBL/GenBank/DDBJ whole genome shotgun (WGS) entry which is preliminary data.</text>
</comment>
<sequence length="125" mass="13309">MSLNLWSGTLLMVVITFQAPTPHSSQNANTKIDLACNGRAHLSAQREKTLQGNQHILLLSPLVFLLPSLAHSKVPALRDRGGPPKPASARGSVEPRTPLGRRERPTVGTPALFPHPGLKGSVTGT</sequence>
<keyword evidence="4" id="KW-1185">Reference proteome</keyword>